<dbReference type="GO" id="GO:0003677">
    <property type="term" value="F:DNA binding"/>
    <property type="evidence" value="ECO:0007669"/>
    <property type="project" value="UniProtKB-KW"/>
</dbReference>
<dbReference type="GO" id="GO:0000166">
    <property type="term" value="F:nucleotide binding"/>
    <property type="evidence" value="ECO:0007669"/>
    <property type="project" value="InterPro"/>
</dbReference>
<keyword evidence="8 15" id="KW-0863">Zinc-finger</keyword>
<evidence type="ECO:0000256" key="14">
    <source>
        <dbReference type="ARBA" id="ARBA00023242"/>
    </source>
</evidence>
<evidence type="ECO:0000256" key="11">
    <source>
        <dbReference type="ARBA" id="ARBA00023004"/>
    </source>
</evidence>
<keyword evidence="10 15" id="KW-0239">DNA-directed DNA polymerase</keyword>
<evidence type="ECO:0000256" key="1">
    <source>
        <dbReference type="ARBA" id="ARBA00004123"/>
    </source>
</evidence>
<evidence type="ECO:0000256" key="8">
    <source>
        <dbReference type="ARBA" id="ARBA00022771"/>
    </source>
</evidence>
<gene>
    <name evidence="17" type="ORF">KIPB_003969</name>
</gene>
<evidence type="ECO:0000256" key="6">
    <source>
        <dbReference type="ARBA" id="ARBA00022705"/>
    </source>
</evidence>
<protein>
    <recommendedName>
        <fullName evidence="15">DNA polymerase epsilon catalytic subunit</fullName>
        <ecNumber evidence="15">2.7.7.7</ecNumber>
    </recommendedName>
</protein>
<dbReference type="EC" id="2.7.7.7" evidence="15"/>
<feature type="domain" description="DNA-directed DNA polymerase family B exonuclease" evidence="16">
    <location>
        <begin position="192"/>
        <end position="389"/>
    </location>
</feature>
<proteinExistence type="inferred from homology"/>
<dbReference type="AlphaFoldDB" id="A0A9K3CTS3"/>
<dbReference type="GO" id="GO:0006297">
    <property type="term" value="P:nucleotide-excision repair, DNA gap filling"/>
    <property type="evidence" value="ECO:0007669"/>
    <property type="project" value="TreeGrafter"/>
</dbReference>
<evidence type="ECO:0000256" key="3">
    <source>
        <dbReference type="ARBA" id="ARBA00022485"/>
    </source>
</evidence>
<comment type="function">
    <text evidence="15">DNA polymerase II participates in chromosomal DNA replication.</text>
</comment>
<evidence type="ECO:0000256" key="10">
    <source>
        <dbReference type="ARBA" id="ARBA00022932"/>
    </source>
</evidence>
<dbReference type="SUPFAM" id="SSF53098">
    <property type="entry name" value="Ribonuclease H-like"/>
    <property type="match status" value="1"/>
</dbReference>
<dbReference type="Pfam" id="PF03104">
    <property type="entry name" value="DNA_pol_B_exo1"/>
    <property type="match status" value="1"/>
</dbReference>
<keyword evidence="14 15" id="KW-0539">Nucleus</keyword>
<dbReference type="SMART" id="SM00486">
    <property type="entry name" value="POLBc"/>
    <property type="match status" value="1"/>
</dbReference>
<keyword evidence="9 15" id="KW-0862">Zinc</keyword>
<evidence type="ECO:0000256" key="13">
    <source>
        <dbReference type="ARBA" id="ARBA00023125"/>
    </source>
</evidence>
<dbReference type="Proteomes" id="UP000265618">
    <property type="component" value="Unassembled WGS sequence"/>
</dbReference>
<name>A0A9K3CTS3_9EUKA</name>
<dbReference type="Gene3D" id="3.30.420.10">
    <property type="entry name" value="Ribonuclease H-like superfamily/Ribonuclease H"/>
    <property type="match status" value="1"/>
</dbReference>
<comment type="catalytic activity">
    <reaction evidence="15">
        <text>DNA(n) + a 2'-deoxyribonucleoside 5'-triphosphate = DNA(n+1) + diphosphate</text>
        <dbReference type="Rhea" id="RHEA:22508"/>
        <dbReference type="Rhea" id="RHEA-COMP:17339"/>
        <dbReference type="Rhea" id="RHEA-COMP:17340"/>
        <dbReference type="ChEBI" id="CHEBI:33019"/>
        <dbReference type="ChEBI" id="CHEBI:61560"/>
        <dbReference type="ChEBI" id="CHEBI:173112"/>
        <dbReference type="EC" id="2.7.7.7"/>
    </reaction>
</comment>
<evidence type="ECO:0000256" key="12">
    <source>
        <dbReference type="ARBA" id="ARBA00023014"/>
    </source>
</evidence>
<evidence type="ECO:0000256" key="9">
    <source>
        <dbReference type="ARBA" id="ARBA00022833"/>
    </source>
</evidence>
<dbReference type="InterPro" id="IPR006133">
    <property type="entry name" value="DNA-dir_DNA_pol_B_exonuc"/>
</dbReference>
<dbReference type="InterPro" id="IPR029703">
    <property type="entry name" value="POL2"/>
</dbReference>
<dbReference type="OrthoDB" id="10060449at2759"/>
<keyword evidence="18" id="KW-1185">Reference proteome</keyword>
<dbReference type="InterPro" id="IPR036397">
    <property type="entry name" value="RNaseH_sf"/>
</dbReference>
<keyword evidence="13 15" id="KW-0238">DNA-binding</keyword>
<evidence type="ECO:0000313" key="17">
    <source>
        <dbReference type="EMBL" id="GIQ82772.1"/>
    </source>
</evidence>
<evidence type="ECO:0000256" key="5">
    <source>
        <dbReference type="ARBA" id="ARBA00022695"/>
    </source>
</evidence>
<dbReference type="GO" id="GO:0006272">
    <property type="term" value="P:leading strand elongation"/>
    <property type="evidence" value="ECO:0007669"/>
    <property type="project" value="TreeGrafter"/>
</dbReference>
<accession>A0A9K3CTS3</accession>
<dbReference type="GO" id="GO:0045004">
    <property type="term" value="P:DNA replication proofreading"/>
    <property type="evidence" value="ECO:0007669"/>
    <property type="project" value="TreeGrafter"/>
</dbReference>
<evidence type="ECO:0000256" key="7">
    <source>
        <dbReference type="ARBA" id="ARBA00022723"/>
    </source>
</evidence>
<sequence length="583" mass="66622">MDKDRDESQILGMKRMLEQRDLYEAAYGVTRMIKGTRSGWLYNVQESKTEDTNVGIVKSCLDCYLMDSVGEQFKVSIPFCPFLLLSAEPAAFSQIETELGRMFPDCICGVSIVKKEDLEVPNHLIVHTEFMKVEFHTQDDLRTCARAMRARLPDKDTYTKQSDTLIHDLEDAAGTNSHYLSATSGLFGLLRDVVEWDVPYTTRAMIELDVRCALWYKVTVKPGVVSVSQLKDKVTHNTPRVLAFDIETTKQPLRFPDAETDEVMMISYMVDDQGYLIVNRSIVSADIPDFEYTPTQEYKETLDVFFRHCREVKPTIYVTYNGDFFDWPFIETRAQHHGLNMFQSIGVRDFGRGGINHEYRSLHSPHLDCFKWVQRDSYLPHGSQGLKAVTRAKLGYDPLEIDPEDMTPFARDQPEVLASYSVSDAVATYYLFQKYVFPFIFALCTIIPDNPDAVLRRGSGTLCELLLLVQATTANVPYPHKKARPILSEHNGRLLDSESYVGGRVEALQSGVFRSDVKYAFKVDPDAYQELLDKMDHDLQYCITQEKKTSLDSILNLDEVRGQIETQLKALRDRGTDTFQSYP</sequence>
<evidence type="ECO:0000256" key="4">
    <source>
        <dbReference type="ARBA" id="ARBA00022679"/>
    </source>
</evidence>
<keyword evidence="11 15" id="KW-0408">Iron</keyword>
<dbReference type="GO" id="GO:0000278">
    <property type="term" value="P:mitotic cell cycle"/>
    <property type="evidence" value="ECO:0007669"/>
    <property type="project" value="TreeGrafter"/>
</dbReference>
<evidence type="ECO:0000313" key="18">
    <source>
        <dbReference type="Proteomes" id="UP000265618"/>
    </source>
</evidence>
<dbReference type="PANTHER" id="PTHR10670:SF0">
    <property type="entry name" value="DNA POLYMERASE EPSILON CATALYTIC SUBUNIT A"/>
    <property type="match status" value="1"/>
</dbReference>
<dbReference type="PANTHER" id="PTHR10670">
    <property type="entry name" value="DNA POLYMERASE EPSILON CATALYTIC SUBUNIT A"/>
    <property type="match status" value="1"/>
</dbReference>
<evidence type="ECO:0000256" key="15">
    <source>
        <dbReference type="RuleBase" id="RU365029"/>
    </source>
</evidence>
<dbReference type="GO" id="GO:0051539">
    <property type="term" value="F:4 iron, 4 sulfur cluster binding"/>
    <property type="evidence" value="ECO:0007669"/>
    <property type="project" value="UniProtKB-KW"/>
</dbReference>
<organism evidence="17 18">
    <name type="scientific">Kipferlia bialata</name>
    <dbReference type="NCBI Taxonomy" id="797122"/>
    <lineage>
        <taxon>Eukaryota</taxon>
        <taxon>Metamonada</taxon>
        <taxon>Carpediemonas-like organisms</taxon>
        <taxon>Kipferlia</taxon>
    </lineage>
</organism>
<dbReference type="GO" id="GO:0003887">
    <property type="term" value="F:DNA-directed DNA polymerase activity"/>
    <property type="evidence" value="ECO:0007669"/>
    <property type="project" value="UniProtKB-KW"/>
</dbReference>
<dbReference type="InterPro" id="IPR012337">
    <property type="entry name" value="RNaseH-like_sf"/>
</dbReference>
<evidence type="ECO:0000256" key="2">
    <source>
        <dbReference type="ARBA" id="ARBA00005755"/>
    </source>
</evidence>
<comment type="caution">
    <text evidence="17">The sequence shown here is derived from an EMBL/GenBank/DDBJ whole genome shotgun (WGS) entry which is preliminary data.</text>
</comment>
<keyword evidence="4 15" id="KW-0808">Transferase</keyword>
<keyword evidence="5 15" id="KW-0548">Nucleotidyltransferase</keyword>
<dbReference type="GO" id="GO:0006287">
    <property type="term" value="P:base-excision repair, gap-filling"/>
    <property type="evidence" value="ECO:0007669"/>
    <property type="project" value="TreeGrafter"/>
</dbReference>
<dbReference type="GO" id="GO:0008310">
    <property type="term" value="F:single-stranded DNA 3'-5' DNA exonuclease activity"/>
    <property type="evidence" value="ECO:0007669"/>
    <property type="project" value="TreeGrafter"/>
</dbReference>
<dbReference type="FunFam" id="3.30.420.10:FF:000010">
    <property type="entry name" value="DNA polymerase epsilon catalytic subunit"/>
    <property type="match status" value="1"/>
</dbReference>
<dbReference type="CDD" id="cd05779">
    <property type="entry name" value="DNA_polB_epsilon_exo"/>
    <property type="match status" value="1"/>
</dbReference>
<comment type="cofactor">
    <cofactor evidence="15">
        <name>[4Fe-4S] cluster</name>
        <dbReference type="ChEBI" id="CHEBI:49883"/>
    </cofactor>
</comment>
<dbReference type="InterPro" id="IPR006172">
    <property type="entry name" value="DNA-dir_DNA_pol_B"/>
</dbReference>
<comment type="subcellular location">
    <subcellularLocation>
        <location evidence="1 15">Nucleus</location>
    </subcellularLocation>
</comment>
<reference evidence="17 18" key="1">
    <citation type="journal article" date="2018" name="PLoS ONE">
        <title>The draft genome of Kipferlia bialata reveals reductive genome evolution in fornicate parasites.</title>
        <authorList>
            <person name="Tanifuji G."/>
            <person name="Takabayashi S."/>
            <person name="Kume K."/>
            <person name="Takagi M."/>
            <person name="Nakayama T."/>
            <person name="Kamikawa R."/>
            <person name="Inagaki Y."/>
            <person name="Hashimoto T."/>
        </authorList>
    </citation>
    <scope>NUCLEOTIDE SEQUENCE [LARGE SCALE GENOMIC DNA]</scope>
    <source>
        <strain evidence="17">NY0173</strain>
    </source>
</reference>
<dbReference type="GO" id="GO:0008622">
    <property type="term" value="C:epsilon DNA polymerase complex"/>
    <property type="evidence" value="ECO:0007669"/>
    <property type="project" value="InterPro"/>
</dbReference>
<evidence type="ECO:0000259" key="16">
    <source>
        <dbReference type="Pfam" id="PF03104"/>
    </source>
</evidence>
<keyword evidence="3 15" id="KW-0004">4Fe-4S</keyword>
<keyword evidence="6 15" id="KW-0235">DNA replication</keyword>
<comment type="similarity">
    <text evidence="2 15">Belongs to the DNA polymerase type-B family.</text>
</comment>
<dbReference type="EMBL" id="BDIP01000807">
    <property type="protein sequence ID" value="GIQ82772.1"/>
    <property type="molecule type" value="Genomic_DNA"/>
</dbReference>
<keyword evidence="12 15" id="KW-0411">Iron-sulfur</keyword>
<dbReference type="GO" id="GO:0008270">
    <property type="term" value="F:zinc ion binding"/>
    <property type="evidence" value="ECO:0007669"/>
    <property type="project" value="UniProtKB-KW"/>
</dbReference>
<keyword evidence="7 15" id="KW-0479">Metal-binding</keyword>